<evidence type="ECO:0000256" key="3">
    <source>
        <dbReference type="ARBA" id="ARBA00023139"/>
    </source>
</evidence>
<gene>
    <name evidence="6" type="ORF">L5014_20845</name>
</gene>
<keyword evidence="3" id="KW-0564">Palmitate</keyword>
<evidence type="ECO:0000313" key="7">
    <source>
        <dbReference type="Proteomes" id="UP001139308"/>
    </source>
</evidence>
<dbReference type="Gene3D" id="2.40.128.200">
    <property type="match status" value="1"/>
</dbReference>
<keyword evidence="4" id="KW-0449">Lipoprotein</keyword>
<proteinExistence type="predicted"/>
<evidence type="ECO:0000256" key="2">
    <source>
        <dbReference type="ARBA" id="ARBA00023136"/>
    </source>
</evidence>
<feature type="domain" description="C-type lysozyme inhibitor" evidence="5">
    <location>
        <begin position="77"/>
        <end position="143"/>
    </location>
</feature>
<evidence type="ECO:0000256" key="4">
    <source>
        <dbReference type="ARBA" id="ARBA00023288"/>
    </source>
</evidence>
<accession>A0A9X1UGR5</accession>
<evidence type="ECO:0000313" key="6">
    <source>
        <dbReference type="EMBL" id="MCG5075790.1"/>
    </source>
</evidence>
<organism evidence="6 7">
    <name type="scientific">Paraburkholderia tagetis</name>
    <dbReference type="NCBI Taxonomy" id="2913261"/>
    <lineage>
        <taxon>Bacteria</taxon>
        <taxon>Pseudomonadati</taxon>
        <taxon>Pseudomonadota</taxon>
        <taxon>Betaproteobacteria</taxon>
        <taxon>Burkholderiales</taxon>
        <taxon>Burkholderiaceae</taxon>
        <taxon>Paraburkholderia</taxon>
    </lineage>
</organism>
<sequence length="158" mass="16895">MIRGRNAAHRLAISLCTSRAARPSRPSRLAPRRLAPCAFALAVLGAGMGASLLAPAAQAASLDVREIQTQPRHTFRYTCADGKTFKVTYINGTNGQSFALVPVEGRKLLFVGVIAASGVKYVADRYTWWTKGPGADLYDAMNEGSPKPILSGCATIMR</sequence>
<name>A0A9X1UGR5_9BURK</name>
<dbReference type="EMBL" id="JAKLJA010000018">
    <property type="protein sequence ID" value="MCG5075790.1"/>
    <property type="molecule type" value="Genomic_DNA"/>
</dbReference>
<protein>
    <submittedName>
        <fullName evidence="6">MliC family protein</fullName>
    </submittedName>
</protein>
<dbReference type="Pfam" id="PF09864">
    <property type="entry name" value="MliC"/>
    <property type="match status" value="1"/>
</dbReference>
<dbReference type="AlphaFoldDB" id="A0A9X1UGR5"/>
<comment type="caution">
    <text evidence="6">The sequence shown here is derived from an EMBL/GenBank/DDBJ whole genome shotgun (WGS) entry which is preliminary data.</text>
</comment>
<reference evidence="6" key="1">
    <citation type="submission" date="2022-01" db="EMBL/GenBank/DDBJ databases">
        <title>Genome sequence and assembly of Parabukholderia sp. RG36.</title>
        <authorList>
            <person name="Chhetri G."/>
        </authorList>
    </citation>
    <scope>NUCLEOTIDE SEQUENCE</scope>
    <source>
        <strain evidence="6">RG36</strain>
    </source>
</reference>
<dbReference type="Proteomes" id="UP001139308">
    <property type="component" value="Unassembled WGS sequence"/>
</dbReference>
<keyword evidence="7" id="KW-1185">Reference proteome</keyword>
<evidence type="ECO:0000259" key="5">
    <source>
        <dbReference type="Pfam" id="PF09864"/>
    </source>
</evidence>
<dbReference type="InterPro" id="IPR036328">
    <property type="entry name" value="MliC_sf"/>
</dbReference>
<dbReference type="RefSeq" id="WP_238465639.1">
    <property type="nucleotide sequence ID" value="NZ_JAKLJA010000018.1"/>
</dbReference>
<keyword evidence="1" id="KW-0732">Signal</keyword>
<keyword evidence="2" id="KW-0472">Membrane</keyword>
<dbReference type="SUPFAM" id="SSF141488">
    <property type="entry name" value="YdhA-like"/>
    <property type="match status" value="1"/>
</dbReference>
<dbReference type="InterPro" id="IPR018660">
    <property type="entry name" value="MliC"/>
</dbReference>
<evidence type="ECO:0000256" key="1">
    <source>
        <dbReference type="ARBA" id="ARBA00022729"/>
    </source>
</evidence>